<keyword evidence="5" id="KW-0949">S-adenosyl-L-methionine</keyword>
<evidence type="ECO:0000256" key="1">
    <source>
        <dbReference type="ARBA" id="ARBA00004141"/>
    </source>
</evidence>
<comment type="catalytic activity">
    <reaction evidence="5">
        <text>[protein]-C-terminal S-[(2E,6E)-farnesyl]-L-cysteine + S-adenosyl-L-methionine = [protein]-C-terminal S-[(2E,6E)-farnesyl]-L-cysteine methyl ester + S-adenosyl-L-homocysteine</text>
        <dbReference type="Rhea" id="RHEA:21672"/>
        <dbReference type="Rhea" id="RHEA-COMP:12125"/>
        <dbReference type="Rhea" id="RHEA-COMP:12126"/>
        <dbReference type="ChEBI" id="CHEBI:57856"/>
        <dbReference type="ChEBI" id="CHEBI:59789"/>
        <dbReference type="ChEBI" id="CHEBI:90510"/>
        <dbReference type="ChEBI" id="CHEBI:90511"/>
        <dbReference type="EC" id="2.1.1.100"/>
    </reaction>
</comment>
<evidence type="ECO:0000256" key="5">
    <source>
        <dbReference type="RuleBase" id="RU362022"/>
    </source>
</evidence>
<dbReference type="GO" id="GO:0004671">
    <property type="term" value="F:protein C-terminal S-isoprenylcysteine carboxyl O-methyltransferase activity"/>
    <property type="evidence" value="ECO:0007669"/>
    <property type="project" value="UniProtKB-EC"/>
</dbReference>
<dbReference type="RefSeq" id="XP_041161171.1">
    <property type="nucleotide sequence ID" value="XM_041302739.1"/>
</dbReference>
<evidence type="ECO:0000256" key="3">
    <source>
        <dbReference type="ARBA" id="ARBA00022989"/>
    </source>
</evidence>
<keyword evidence="5" id="KW-0808">Transferase</keyword>
<dbReference type="EC" id="2.1.1.100" evidence="5"/>
<keyword evidence="4 5" id="KW-0472">Membrane</keyword>
<gene>
    <name evidence="6" type="ORF">HD556DRAFT_1364350</name>
</gene>
<dbReference type="InterPro" id="IPR052527">
    <property type="entry name" value="Metal_cation-efflux_comp"/>
</dbReference>
<comment type="caution">
    <text evidence="5">Lacks conserved residue(s) required for the propagation of feature annotation.</text>
</comment>
<feature type="transmembrane region" description="Helical" evidence="5">
    <location>
        <begin position="186"/>
        <end position="206"/>
    </location>
</feature>
<keyword evidence="2 5" id="KW-0812">Transmembrane</keyword>
<comment type="caution">
    <text evidence="6">The sequence shown here is derived from an EMBL/GenBank/DDBJ whole genome shotgun (WGS) entry which is preliminary data.</text>
</comment>
<dbReference type="Gene3D" id="1.20.120.1630">
    <property type="match status" value="1"/>
</dbReference>
<dbReference type="PANTHER" id="PTHR43847:SF1">
    <property type="entry name" value="BLL3993 PROTEIN"/>
    <property type="match status" value="1"/>
</dbReference>
<keyword evidence="7" id="KW-1185">Reference proteome</keyword>
<evidence type="ECO:0000256" key="4">
    <source>
        <dbReference type="ARBA" id="ARBA00023136"/>
    </source>
</evidence>
<dbReference type="GO" id="GO:0005789">
    <property type="term" value="C:endoplasmic reticulum membrane"/>
    <property type="evidence" value="ECO:0007669"/>
    <property type="project" value="UniProtKB-SubCell"/>
</dbReference>
<dbReference type="EMBL" id="JABBWE010000022">
    <property type="protein sequence ID" value="KAG1795298.1"/>
    <property type="molecule type" value="Genomic_DNA"/>
</dbReference>
<dbReference type="Proteomes" id="UP000719766">
    <property type="component" value="Unassembled WGS sequence"/>
</dbReference>
<dbReference type="OrthoDB" id="422086at2759"/>
<dbReference type="AlphaFoldDB" id="A0A9P7AS17"/>
<sequence>MSLLKIPFLVASAIGMHISLNSPSSLPPSSQEKVVSASDSIVSLLLDLQFPDLVKIVVWTATSVEVANILAMHIGPSQIPEGLYSTSAVQLLHTLHPTPITPALLTGSLFVTVGGVLRRYCMSTLGKFWSFRLSVKEEHRIVTNGPYSIVRHPSYTGALLQYVGLVITHGSEGSWMRQSVFPQLPYMKVLAAVLFCTLTIGASTIVKRCSVEDKMLQRAMGEDWANWAKKVKYKLLPGVY</sequence>
<name>A0A9P7AS17_9AGAM</name>
<dbReference type="PANTHER" id="PTHR43847">
    <property type="entry name" value="BLL3993 PROTEIN"/>
    <property type="match status" value="1"/>
</dbReference>
<accession>A0A9P7AS17</accession>
<keyword evidence="5" id="KW-0489">Methyltransferase</keyword>
<evidence type="ECO:0000256" key="2">
    <source>
        <dbReference type="ARBA" id="ARBA00022692"/>
    </source>
</evidence>
<dbReference type="GeneID" id="64596503"/>
<keyword evidence="5" id="KW-0256">Endoplasmic reticulum</keyword>
<organism evidence="6 7">
    <name type="scientific">Suillus plorans</name>
    <dbReference type="NCBI Taxonomy" id="116603"/>
    <lineage>
        <taxon>Eukaryota</taxon>
        <taxon>Fungi</taxon>
        <taxon>Dikarya</taxon>
        <taxon>Basidiomycota</taxon>
        <taxon>Agaricomycotina</taxon>
        <taxon>Agaricomycetes</taxon>
        <taxon>Agaricomycetidae</taxon>
        <taxon>Boletales</taxon>
        <taxon>Suillineae</taxon>
        <taxon>Suillaceae</taxon>
        <taxon>Suillus</taxon>
    </lineage>
</organism>
<keyword evidence="3 5" id="KW-1133">Transmembrane helix</keyword>
<evidence type="ECO:0000313" key="7">
    <source>
        <dbReference type="Proteomes" id="UP000719766"/>
    </source>
</evidence>
<evidence type="ECO:0000313" key="6">
    <source>
        <dbReference type="EMBL" id="KAG1795298.1"/>
    </source>
</evidence>
<comment type="subcellular location">
    <subcellularLocation>
        <location evidence="5">Endoplasmic reticulum membrane</location>
        <topology evidence="5">Multi-pass membrane protein</topology>
    </subcellularLocation>
    <subcellularLocation>
        <location evidence="1">Membrane</location>
        <topology evidence="1">Multi-pass membrane protein</topology>
    </subcellularLocation>
</comment>
<reference evidence="6" key="1">
    <citation type="journal article" date="2020" name="New Phytol.">
        <title>Comparative genomics reveals dynamic genome evolution in host specialist ectomycorrhizal fungi.</title>
        <authorList>
            <person name="Lofgren L.A."/>
            <person name="Nguyen N.H."/>
            <person name="Vilgalys R."/>
            <person name="Ruytinx J."/>
            <person name="Liao H.L."/>
            <person name="Branco S."/>
            <person name="Kuo A."/>
            <person name="LaButti K."/>
            <person name="Lipzen A."/>
            <person name="Andreopoulos W."/>
            <person name="Pangilinan J."/>
            <person name="Riley R."/>
            <person name="Hundley H."/>
            <person name="Na H."/>
            <person name="Barry K."/>
            <person name="Grigoriev I.V."/>
            <person name="Stajich J.E."/>
            <person name="Kennedy P.G."/>
        </authorList>
    </citation>
    <scope>NUCLEOTIDE SEQUENCE</scope>
    <source>
        <strain evidence="6">S12</strain>
    </source>
</reference>
<dbReference type="Pfam" id="PF04140">
    <property type="entry name" value="ICMT"/>
    <property type="match status" value="1"/>
</dbReference>
<dbReference type="InterPro" id="IPR007269">
    <property type="entry name" value="ICMT_MeTrfase"/>
</dbReference>
<protein>
    <recommendedName>
        <fullName evidence="5">Protein-S-isoprenylcysteine O-methyltransferase</fullName>
        <ecNumber evidence="5">2.1.1.100</ecNumber>
    </recommendedName>
</protein>
<dbReference type="GO" id="GO:0032259">
    <property type="term" value="P:methylation"/>
    <property type="evidence" value="ECO:0007669"/>
    <property type="project" value="UniProtKB-KW"/>
</dbReference>
<comment type="similarity">
    <text evidence="5">Belongs to the class VI-like SAM-binding methyltransferase superfamily. Isoprenylcysteine carboxyl methyltransferase family.</text>
</comment>
<proteinExistence type="inferred from homology"/>